<dbReference type="EMBL" id="JBHUFV010000005">
    <property type="protein sequence ID" value="MFD1930724.1"/>
    <property type="molecule type" value="Genomic_DNA"/>
</dbReference>
<dbReference type="RefSeq" id="WP_379569395.1">
    <property type="nucleotide sequence ID" value="NZ_JBHUFV010000005.1"/>
</dbReference>
<reference evidence="2" key="1">
    <citation type="journal article" date="2019" name="Int. J. Syst. Evol. Microbiol.">
        <title>The Global Catalogue of Microorganisms (GCM) 10K type strain sequencing project: providing services to taxonomists for standard genome sequencing and annotation.</title>
        <authorList>
            <consortium name="The Broad Institute Genomics Platform"/>
            <consortium name="The Broad Institute Genome Sequencing Center for Infectious Disease"/>
            <person name="Wu L."/>
            <person name="Ma J."/>
        </authorList>
    </citation>
    <scope>NUCLEOTIDE SEQUENCE [LARGE SCALE GENOMIC DNA]</scope>
    <source>
        <strain evidence="2">ICMP 6774ER</strain>
    </source>
</reference>
<dbReference type="Proteomes" id="UP001597368">
    <property type="component" value="Unassembled WGS sequence"/>
</dbReference>
<keyword evidence="2" id="KW-1185">Reference proteome</keyword>
<comment type="caution">
    <text evidence="1">The sequence shown here is derived from an EMBL/GenBank/DDBJ whole genome shotgun (WGS) entry which is preliminary data.</text>
</comment>
<gene>
    <name evidence="1" type="ORF">ACFSKW_04445</name>
</gene>
<dbReference type="Gene3D" id="1.25.40.10">
    <property type="entry name" value="Tetratricopeptide repeat domain"/>
    <property type="match status" value="1"/>
</dbReference>
<evidence type="ECO:0000313" key="2">
    <source>
        <dbReference type="Proteomes" id="UP001597368"/>
    </source>
</evidence>
<organism evidence="1 2">
    <name type="scientific">Nonomuraea mangrovi</name>
    <dbReference type="NCBI Taxonomy" id="2316207"/>
    <lineage>
        <taxon>Bacteria</taxon>
        <taxon>Bacillati</taxon>
        <taxon>Actinomycetota</taxon>
        <taxon>Actinomycetes</taxon>
        <taxon>Streptosporangiales</taxon>
        <taxon>Streptosporangiaceae</taxon>
        <taxon>Nonomuraea</taxon>
    </lineage>
</organism>
<protein>
    <submittedName>
        <fullName evidence="1">Tetratricopeptide repeat protein</fullName>
    </submittedName>
</protein>
<accession>A0ABW4SP64</accession>
<dbReference type="Pfam" id="PF13432">
    <property type="entry name" value="TPR_16"/>
    <property type="match status" value="1"/>
</dbReference>
<dbReference type="SUPFAM" id="SSF48452">
    <property type="entry name" value="TPR-like"/>
    <property type="match status" value="1"/>
</dbReference>
<name>A0ABW4SP64_9ACTN</name>
<dbReference type="InterPro" id="IPR011990">
    <property type="entry name" value="TPR-like_helical_dom_sf"/>
</dbReference>
<sequence length="119" mass="13568">MNEIERYRFAERLLGMRDPLGALMMLEPLLEEHSDDHGVQLLTARAYYHSAQLGRAKQALDGLLERDPSDHYARFLLGRTLERASRLDEALPHLRMAAAMHADPDYLDSVGRVERKLAA</sequence>
<proteinExistence type="predicted"/>
<evidence type="ECO:0000313" key="1">
    <source>
        <dbReference type="EMBL" id="MFD1930724.1"/>
    </source>
</evidence>